<reference evidence="2" key="1">
    <citation type="submission" date="2016-06" db="EMBL/GenBank/DDBJ databases">
        <title>Draft Genome sequence of the fungus Inonotus baumii.</title>
        <authorList>
            <person name="Zhu H."/>
            <person name="Lin W."/>
        </authorList>
    </citation>
    <scope>NUCLEOTIDE SEQUENCE</scope>
    <source>
        <strain evidence="2">821</strain>
    </source>
</reference>
<dbReference type="PANTHER" id="PTHR40132">
    <property type="entry name" value="PRE-MRNA-SPLICING FACTOR 38B"/>
    <property type="match status" value="1"/>
</dbReference>
<sequence length="476" mass="54716">MSSSLSSVVSNLVRASMGSSVPTTVVDDELDRYVADLIVKEAKQKAERYLEEGVQAYLPDRDSNSNLPRANKRFLSAIIRNTDEHNRAILRAQAEAAQEAKVDREEQERRERRARALEATEAERLRRLMGGPSRRRNAEWDRRRDSGRRRRSRDSRDDDSADDRDDSRDRRKRRHRSRSPHAKEGDTDRHRRRRSRNEEREDSSSRKRRRRSRSKSSDNERHKSSRKHGGSGRHKRRDETPEPLKRPKGKGKEVERPQIPTTSSRSSTRGTPKDDMSPEPPDEDHSKLSSRRSLTPPRKPSPVDLSAQFQARKAKLASTPPPPPSPTLSEEEDIERYRPRRSKRIPPGASAAAQDDTITPELPSKMDKYFEESYDPRLDTGPLTVPNVPSTGLIEGTEFEGWEAMLDIIRQRREDKAERKRLERLGLLPDKKSKEKDDKSPKPTEAWTMESGTSALDIKYSKRGSVREWDLGKAGF</sequence>
<dbReference type="Proteomes" id="UP000757232">
    <property type="component" value="Unassembled WGS sequence"/>
</dbReference>
<feature type="compositionally biased region" description="Basic and acidic residues" evidence="1">
    <location>
        <begin position="98"/>
        <end position="126"/>
    </location>
</feature>
<evidence type="ECO:0000256" key="1">
    <source>
        <dbReference type="SAM" id="MobiDB-lite"/>
    </source>
</evidence>
<evidence type="ECO:0000313" key="3">
    <source>
        <dbReference type="Proteomes" id="UP000757232"/>
    </source>
</evidence>
<accession>A0A9Q5HUI3</accession>
<keyword evidence="3" id="KW-1185">Reference proteome</keyword>
<name>A0A9Q5HUI3_SANBA</name>
<feature type="region of interest" description="Disordered" evidence="1">
    <location>
        <begin position="95"/>
        <end position="368"/>
    </location>
</feature>
<gene>
    <name evidence="2" type="ORF">A7U60_g6788</name>
</gene>
<feature type="compositionally biased region" description="Basic and acidic residues" evidence="1">
    <location>
        <begin position="413"/>
        <end position="442"/>
    </location>
</feature>
<dbReference type="AlphaFoldDB" id="A0A9Q5HUI3"/>
<proteinExistence type="predicted"/>
<dbReference type="PANTHER" id="PTHR40132:SF1">
    <property type="entry name" value="PRE-MRNA-SPLICING FACTOR 38B"/>
    <property type="match status" value="1"/>
</dbReference>
<feature type="compositionally biased region" description="Basic residues" evidence="1">
    <location>
        <begin position="223"/>
        <end position="236"/>
    </location>
</feature>
<feature type="compositionally biased region" description="Basic and acidic residues" evidence="1">
    <location>
        <begin position="196"/>
        <end position="205"/>
    </location>
</feature>
<feature type="region of interest" description="Disordered" evidence="1">
    <location>
        <begin position="413"/>
        <end position="453"/>
    </location>
</feature>
<organism evidence="2 3">
    <name type="scientific">Sanghuangporus baumii</name>
    <name type="common">Phellinus baumii</name>
    <dbReference type="NCBI Taxonomy" id="108892"/>
    <lineage>
        <taxon>Eukaryota</taxon>
        <taxon>Fungi</taxon>
        <taxon>Dikarya</taxon>
        <taxon>Basidiomycota</taxon>
        <taxon>Agaricomycotina</taxon>
        <taxon>Agaricomycetes</taxon>
        <taxon>Hymenochaetales</taxon>
        <taxon>Hymenochaetaceae</taxon>
        <taxon>Sanghuangporus</taxon>
    </lineage>
</organism>
<evidence type="ECO:0000313" key="2">
    <source>
        <dbReference type="EMBL" id="OCB86199.1"/>
    </source>
</evidence>
<feature type="compositionally biased region" description="Basic and acidic residues" evidence="1">
    <location>
        <begin position="237"/>
        <end position="256"/>
    </location>
</feature>
<feature type="compositionally biased region" description="Low complexity" evidence="1">
    <location>
        <begin position="261"/>
        <end position="270"/>
    </location>
</feature>
<protein>
    <submittedName>
        <fullName evidence="2">Uncharacterized protein</fullName>
    </submittedName>
</protein>
<comment type="caution">
    <text evidence="2">The sequence shown here is derived from an EMBL/GenBank/DDBJ whole genome shotgun (WGS) entry which is preliminary data.</text>
</comment>
<dbReference type="EMBL" id="LNZH02000204">
    <property type="protein sequence ID" value="OCB86199.1"/>
    <property type="molecule type" value="Genomic_DNA"/>
</dbReference>
<feature type="compositionally biased region" description="Basic residues" evidence="1">
    <location>
        <begin position="170"/>
        <end position="180"/>
    </location>
</feature>
<dbReference type="OrthoDB" id="2431475at2759"/>